<dbReference type="AlphaFoldDB" id="A0A1I6WJK4"/>
<feature type="domain" description="DUF1468" evidence="2">
    <location>
        <begin position="8"/>
        <end position="146"/>
    </location>
</feature>
<dbReference type="Proteomes" id="UP000199392">
    <property type="component" value="Unassembled WGS sequence"/>
</dbReference>
<name>A0A1I6WJK4_9RHOB</name>
<dbReference type="RefSeq" id="WP_092431140.1">
    <property type="nucleotide sequence ID" value="NZ_FNCL01000027.1"/>
</dbReference>
<dbReference type="STRING" id="311180.SAMN04488050_12430"/>
<keyword evidence="1" id="KW-0812">Transmembrane</keyword>
<evidence type="ECO:0000313" key="4">
    <source>
        <dbReference type="Proteomes" id="UP000199392"/>
    </source>
</evidence>
<evidence type="ECO:0000313" key="3">
    <source>
        <dbReference type="EMBL" id="SFT26086.1"/>
    </source>
</evidence>
<dbReference type="Pfam" id="PF07331">
    <property type="entry name" value="TctB"/>
    <property type="match status" value="1"/>
</dbReference>
<keyword evidence="4" id="KW-1185">Reference proteome</keyword>
<evidence type="ECO:0000259" key="2">
    <source>
        <dbReference type="Pfam" id="PF07331"/>
    </source>
</evidence>
<reference evidence="4" key="1">
    <citation type="submission" date="2016-10" db="EMBL/GenBank/DDBJ databases">
        <authorList>
            <person name="Varghese N."/>
            <person name="Submissions S."/>
        </authorList>
    </citation>
    <scope>NUCLEOTIDE SEQUENCE [LARGE SCALE GENOMIC DNA]</scope>
    <source>
        <strain evidence="4">DSM 26894</strain>
    </source>
</reference>
<sequence>MRIGDRLFGPFLALLGMFVIWEAQKLPKIPGVRFGADLLPTGAGILLVVFGGLILLSGLRQPGQLLNVDDWKRRGRSGLAALWSLGGLLLGMVLFETLGFPLMGTLFMAVMMTLMGARLRVTIIVAPFFVLLLYYVFSGLLKVSLPAGMLDGIMP</sequence>
<evidence type="ECO:0000256" key="1">
    <source>
        <dbReference type="SAM" id="Phobius"/>
    </source>
</evidence>
<proteinExistence type="predicted"/>
<gene>
    <name evidence="3" type="ORF">SAMN04488050_12430</name>
</gene>
<dbReference type="EMBL" id="FOZW01000024">
    <property type="protein sequence ID" value="SFT26086.1"/>
    <property type="molecule type" value="Genomic_DNA"/>
</dbReference>
<feature type="transmembrane region" description="Helical" evidence="1">
    <location>
        <begin position="117"/>
        <end position="137"/>
    </location>
</feature>
<organism evidence="3 4">
    <name type="scientific">Alloyangia pacifica</name>
    <dbReference type="NCBI Taxonomy" id="311180"/>
    <lineage>
        <taxon>Bacteria</taxon>
        <taxon>Pseudomonadati</taxon>
        <taxon>Pseudomonadota</taxon>
        <taxon>Alphaproteobacteria</taxon>
        <taxon>Rhodobacterales</taxon>
        <taxon>Roseobacteraceae</taxon>
        <taxon>Alloyangia</taxon>
    </lineage>
</organism>
<accession>A0A1I6WJK4</accession>
<keyword evidence="1" id="KW-0472">Membrane</keyword>
<feature type="transmembrane region" description="Helical" evidence="1">
    <location>
        <begin position="41"/>
        <end position="59"/>
    </location>
</feature>
<dbReference type="InterPro" id="IPR009936">
    <property type="entry name" value="DUF1468"/>
</dbReference>
<protein>
    <submittedName>
        <fullName evidence="3">Putative tricarboxylic transport membrane protein</fullName>
    </submittedName>
</protein>
<keyword evidence="1" id="KW-1133">Transmembrane helix</keyword>
<dbReference type="OrthoDB" id="6174504at2"/>
<feature type="transmembrane region" description="Helical" evidence="1">
    <location>
        <begin position="80"/>
        <end position="111"/>
    </location>
</feature>